<dbReference type="Pfam" id="PF12704">
    <property type="entry name" value="MacB_PCD"/>
    <property type="match status" value="1"/>
</dbReference>
<evidence type="ECO:0000313" key="10">
    <source>
        <dbReference type="Proteomes" id="UP000325372"/>
    </source>
</evidence>
<dbReference type="PANTHER" id="PTHR43738:SF3">
    <property type="entry name" value="ABC TRANSPORTER PERMEASE"/>
    <property type="match status" value="1"/>
</dbReference>
<evidence type="ECO:0000256" key="3">
    <source>
        <dbReference type="ARBA" id="ARBA00022692"/>
    </source>
</evidence>
<feature type="domain" description="MacB-like periplasmic core" evidence="8">
    <location>
        <begin position="24"/>
        <end position="227"/>
    </location>
</feature>
<dbReference type="InterPro" id="IPR025857">
    <property type="entry name" value="MacB_PCD"/>
</dbReference>
<keyword evidence="2" id="KW-1003">Cell membrane</keyword>
<comment type="caution">
    <text evidence="9">The sequence shown here is derived from an EMBL/GenBank/DDBJ whole genome shotgun (WGS) entry which is preliminary data.</text>
</comment>
<feature type="domain" description="ABC3 transporter permease C-terminal" evidence="7">
    <location>
        <begin position="261"/>
        <end position="371"/>
    </location>
</feature>
<dbReference type="PANTHER" id="PTHR43738">
    <property type="entry name" value="ABC TRANSPORTER, MEMBRANE PROTEIN"/>
    <property type="match status" value="1"/>
</dbReference>
<feature type="transmembrane region" description="Helical" evidence="6">
    <location>
        <begin position="301"/>
        <end position="329"/>
    </location>
</feature>
<evidence type="ECO:0000256" key="2">
    <source>
        <dbReference type="ARBA" id="ARBA00022475"/>
    </source>
</evidence>
<feature type="transmembrane region" description="Helical" evidence="6">
    <location>
        <begin position="20"/>
        <end position="42"/>
    </location>
</feature>
<organism evidence="9 10">
    <name type="scientific">Marinihelvus fidelis</name>
    <dbReference type="NCBI Taxonomy" id="2613842"/>
    <lineage>
        <taxon>Bacteria</taxon>
        <taxon>Pseudomonadati</taxon>
        <taxon>Pseudomonadota</taxon>
        <taxon>Gammaproteobacteria</taxon>
        <taxon>Chromatiales</taxon>
        <taxon>Wenzhouxiangellaceae</taxon>
        <taxon>Marinihelvus</taxon>
    </lineage>
</organism>
<dbReference type="RefSeq" id="WP_150864090.1">
    <property type="nucleotide sequence ID" value="NZ_VYXP01000005.1"/>
</dbReference>
<evidence type="ECO:0000256" key="4">
    <source>
        <dbReference type="ARBA" id="ARBA00022989"/>
    </source>
</evidence>
<evidence type="ECO:0000256" key="5">
    <source>
        <dbReference type="ARBA" id="ARBA00023136"/>
    </source>
</evidence>
<dbReference type="Pfam" id="PF02687">
    <property type="entry name" value="FtsX"/>
    <property type="match status" value="1"/>
</dbReference>
<accession>A0A5N0T910</accession>
<dbReference type="GO" id="GO:0005886">
    <property type="term" value="C:plasma membrane"/>
    <property type="evidence" value="ECO:0007669"/>
    <property type="project" value="UniProtKB-SubCell"/>
</dbReference>
<dbReference type="InterPro" id="IPR051125">
    <property type="entry name" value="ABC-4/HrtB_transporter"/>
</dbReference>
<sequence length="382" mass="41291">MKFLGLIFGNLKRSKTRTILTVGSIAVAFLLFGYLAAIRVAFTAGIEVAGEDRLITREKVSLINSLPKSYEADMERLDGVDNAVHQSWFGGIYQEPRNFFPSVAMEPAELFDMFPEFVLGDAEKQAFINTRTGAIVGRKTAERFGWNVGDRVPLNSPIWPNKSGDSWDFEIVGIYDGAEKGTDTTQLFFQYDYLDEARQYGQGQVGWYTVRVTDPARAGEIATAVDALFANSSAETKTEPEGAFIQGFANQIGNIGFIIMCIVAAVFFTILLVAANTMAYTVRERTNELAVLKAIGFTDGAVLGLVLGEALVLTAIGGLLGLGLAALLVAGGDPTGNMLPMFYLPVKDVILGLVLIVVLAVVAGILPARSAQKLRVADALRR</sequence>
<gene>
    <name evidence="9" type="ORF">F3N42_08970</name>
</gene>
<keyword evidence="5 6" id="KW-0472">Membrane</keyword>
<dbReference type="Proteomes" id="UP000325372">
    <property type="component" value="Unassembled WGS sequence"/>
</dbReference>
<reference evidence="9 10" key="1">
    <citation type="submission" date="2019-09" db="EMBL/GenBank/DDBJ databases">
        <title>Wenzhouxiangella sp. Genome sequencing and assembly.</title>
        <authorList>
            <person name="Zhang R."/>
        </authorList>
    </citation>
    <scope>NUCLEOTIDE SEQUENCE [LARGE SCALE GENOMIC DNA]</scope>
    <source>
        <strain evidence="9 10">W260</strain>
    </source>
</reference>
<evidence type="ECO:0000256" key="6">
    <source>
        <dbReference type="SAM" id="Phobius"/>
    </source>
</evidence>
<keyword evidence="4 6" id="KW-1133">Transmembrane helix</keyword>
<keyword evidence="3 6" id="KW-0812">Transmembrane</keyword>
<name>A0A5N0T910_9GAMM</name>
<evidence type="ECO:0000259" key="8">
    <source>
        <dbReference type="Pfam" id="PF12704"/>
    </source>
</evidence>
<proteinExistence type="predicted"/>
<keyword evidence="10" id="KW-1185">Reference proteome</keyword>
<evidence type="ECO:0000259" key="7">
    <source>
        <dbReference type="Pfam" id="PF02687"/>
    </source>
</evidence>
<comment type="subcellular location">
    <subcellularLocation>
        <location evidence="1">Cell membrane</location>
        <topology evidence="1">Multi-pass membrane protein</topology>
    </subcellularLocation>
</comment>
<feature type="transmembrane region" description="Helical" evidence="6">
    <location>
        <begin position="349"/>
        <end position="368"/>
    </location>
</feature>
<feature type="transmembrane region" description="Helical" evidence="6">
    <location>
        <begin position="255"/>
        <end position="280"/>
    </location>
</feature>
<dbReference type="AlphaFoldDB" id="A0A5N0T910"/>
<protein>
    <submittedName>
        <fullName evidence="9">FtsX-like permease family protein</fullName>
    </submittedName>
</protein>
<dbReference type="EMBL" id="VYXP01000005">
    <property type="protein sequence ID" value="KAA9131440.1"/>
    <property type="molecule type" value="Genomic_DNA"/>
</dbReference>
<evidence type="ECO:0000256" key="1">
    <source>
        <dbReference type="ARBA" id="ARBA00004651"/>
    </source>
</evidence>
<evidence type="ECO:0000313" key="9">
    <source>
        <dbReference type="EMBL" id="KAA9131440.1"/>
    </source>
</evidence>
<dbReference type="InterPro" id="IPR003838">
    <property type="entry name" value="ABC3_permease_C"/>
</dbReference>